<evidence type="ECO:0000256" key="5">
    <source>
        <dbReference type="ARBA" id="ARBA00039114"/>
    </source>
</evidence>
<comment type="catalytic activity">
    <reaction evidence="8">
        <text>serotonin + (5Z,8Z,11Z,14Z)-eicosatetraenoyl-CoA = N-[(5Z,8Z,11Z,14Z)-eicosatetraenoyl]-serotonin + CoA + H(+)</text>
        <dbReference type="Rhea" id="RHEA:51396"/>
        <dbReference type="ChEBI" id="CHEBI:15378"/>
        <dbReference type="ChEBI" id="CHEBI:57287"/>
        <dbReference type="ChEBI" id="CHEBI:57368"/>
        <dbReference type="ChEBI" id="CHEBI:132255"/>
        <dbReference type="ChEBI" id="CHEBI:350546"/>
    </reaction>
    <physiologicalReaction direction="left-to-right" evidence="8">
        <dbReference type="Rhea" id="RHEA:51397"/>
    </physiologicalReaction>
</comment>
<dbReference type="SUPFAM" id="SSF55729">
    <property type="entry name" value="Acyl-CoA N-acyltransferases (Nat)"/>
    <property type="match status" value="1"/>
</dbReference>
<evidence type="ECO:0000256" key="7">
    <source>
        <dbReference type="ARBA" id="ARBA00050849"/>
    </source>
</evidence>
<keyword evidence="15" id="KW-1185">Reference proteome</keyword>
<evidence type="ECO:0000256" key="4">
    <source>
        <dbReference type="ARBA" id="ARBA00038182"/>
    </source>
</evidence>
<dbReference type="AlphaFoldDB" id="A0AAN7VHH8"/>
<dbReference type="PANTHER" id="PTHR20905:SF1">
    <property type="entry name" value="AT07410P-RELATED"/>
    <property type="match status" value="1"/>
</dbReference>
<dbReference type="FunFam" id="3.40.630.30:FF:000046">
    <property type="entry name" value="Dopamine N-acetyltransferase"/>
    <property type="match status" value="1"/>
</dbReference>
<comment type="catalytic activity">
    <reaction evidence="13">
        <text>serotonin + acetyl-CoA = N-acetylserotonin + CoA + H(+)</text>
        <dbReference type="Rhea" id="RHEA:25217"/>
        <dbReference type="ChEBI" id="CHEBI:15378"/>
        <dbReference type="ChEBI" id="CHEBI:17697"/>
        <dbReference type="ChEBI" id="CHEBI:57287"/>
        <dbReference type="ChEBI" id="CHEBI:57288"/>
        <dbReference type="ChEBI" id="CHEBI:350546"/>
        <dbReference type="EC" id="2.3.1.87"/>
    </reaction>
    <physiologicalReaction direction="left-to-right" evidence="13">
        <dbReference type="Rhea" id="RHEA:25218"/>
    </physiologicalReaction>
</comment>
<evidence type="ECO:0000256" key="2">
    <source>
        <dbReference type="ARBA" id="ARBA00023315"/>
    </source>
</evidence>
<comment type="catalytic activity">
    <reaction evidence="10">
        <text>serotonin + (9Z)-octadecenoyl-CoA = N-(9Z-octadecenoyl)-serotonin + CoA + H(+)</text>
        <dbReference type="Rhea" id="RHEA:51392"/>
        <dbReference type="ChEBI" id="CHEBI:15378"/>
        <dbReference type="ChEBI" id="CHEBI:57287"/>
        <dbReference type="ChEBI" id="CHEBI:57387"/>
        <dbReference type="ChEBI" id="CHEBI:134064"/>
        <dbReference type="ChEBI" id="CHEBI:350546"/>
    </reaction>
    <physiologicalReaction direction="left-to-right" evidence="10">
        <dbReference type="Rhea" id="RHEA:51393"/>
    </physiologicalReaction>
</comment>
<comment type="pathway">
    <text evidence="3">Aromatic compound metabolism; melatonin biosynthesis; melatonin from serotonin: step 1/2.</text>
</comment>
<comment type="catalytic activity">
    <reaction evidence="9">
        <text>dopamine + acetyl-CoA = N-acetyldopamine + CoA + H(+)</text>
        <dbReference type="Rhea" id="RHEA:51388"/>
        <dbReference type="ChEBI" id="CHEBI:15378"/>
        <dbReference type="ChEBI" id="CHEBI:57287"/>
        <dbReference type="ChEBI" id="CHEBI:57288"/>
        <dbReference type="ChEBI" id="CHEBI:59905"/>
        <dbReference type="ChEBI" id="CHEBI:125678"/>
    </reaction>
    <physiologicalReaction direction="left-to-right" evidence="9">
        <dbReference type="Rhea" id="RHEA:51389"/>
    </physiologicalReaction>
</comment>
<dbReference type="CDD" id="cd04301">
    <property type="entry name" value="NAT_SF"/>
    <property type="match status" value="1"/>
</dbReference>
<comment type="catalytic activity">
    <reaction evidence="6">
        <text>dopamine + (9Z)-octadecenoyl-CoA = N-(9Z-octadecanoyl)-dopamine + CoA + H(+)</text>
        <dbReference type="Rhea" id="RHEA:51380"/>
        <dbReference type="ChEBI" id="CHEBI:15378"/>
        <dbReference type="ChEBI" id="CHEBI:31883"/>
        <dbReference type="ChEBI" id="CHEBI:57287"/>
        <dbReference type="ChEBI" id="CHEBI:57387"/>
        <dbReference type="ChEBI" id="CHEBI:59905"/>
    </reaction>
    <physiologicalReaction direction="left-to-right" evidence="6">
        <dbReference type="Rhea" id="RHEA:51381"/>
    </physiologicalReaction>
</comment>
<sequence length="220" mass="25069">MEGKLMEYQIRIVTEEDTEAVLSHLRKFFFKDEPLNKYVKLIEFEDSTCIELEQFCREKIYEKNSVIAITSSGEVIGVCLNGTLEVDHGDDGECHHEKFASVLRLLNYCAKIAQPIFQKRFPGSNKVLNVRVLSTDTAWRGHGIAGALITESRKIAHEQGYNLIRVDCSSYFSARVVSKLGFECVHELKYEDYKENGEVVFKLPNPHTCVTFYAKSTTSP</sequence>
<gene>
    <name evidence="14" type="ORF">RI129_007199</name>
</gene>
<accession>A0AAN7VHH8</accession>
<evidence type="ECO:0000256" key="1">
    <source>
        <dbReference type="ARBA" id="ARBA00022679"/>
    </source>
</evidence>
<dbReference type="Gene3D" id="3.40.630.30">
    <property type="match status" value="1"/>
</dbReference>
<organism evidence="14 15">
    <name type="scientific">Pyrocoelia pectoralis</name>
    <dbReference type="NCBI Taxonomy" id="417401"/>
    <lineage>
        <taxon>Eukaryota</taxon>
        <taxon>Metazoa</taxon>
        <taxon>Ecdysozoa</taxon>
        <taxon>Arthropoda</taxon>
        <taxon>Hexapoda</taxon>
        <taxon>Insecta</taxon>
        <taxon>Pterygota</taxon>
        <taxon>Neoptera</taxon>
        <taxon>Endopterygota</taxon>
        <taxon>Coleoptera</taxon>
        <taxon>Polyphaga</taxon>
        <taxon>Elateriformia</taxon>
        <taxon>Elateroidea</taxon>
        <taxon>Lampyridae</taxon>
        <taxon>Lampyrinae</taxon>
        <taxon>Pyrocoelia</taxon>
    </lineage>
</organism>
<evidence type="ECO:0000256" key="10">
    <source>
        <dbReference type="ARBA" id="ARBA00051823"/>
    </source>
</evidence>
<evidence type="ECO:0000256" key="8">
    <source>
        <dbReference type="ARBA" id="ARBA00051284"/>
    </source>
</evidence>
<reference evidence="14 15" key="1">
    <citation type="journal article" date="2024" name="Insects">
        <title>An Improved Chromosome-Level Genome Assembly of the Firefly Pyrocoelia pectoralis.</title>
        <authorList>
            <person name="Fu X."/>
            <person name="Meyer-Rochow V.B."/>
            <person name="Ballantyne L."/>
            <person name="Zhu X."/>
        </authorList>
    </citation>
    <scope>NUCLEOTIDE SEQUENCE [LARGE SCALE GENOMIC DNA]</scope>
    <source>
        <strain evidence="14">XCY_ONT2</strain>
    </source>
</reference>
<comment type="caution">
    <text evidence="14">The sequence shown here is derived from an EMBL/GenBank/DDBJ whole genome shotgun (WGS) entry which is preliminary data.</text>
</comment>
<keyword evidence="1" id="KW-0808">Transferase</keyword>
<evidence type="ECO:0000256" key="6">
    <source>
        <dbReference type="ARBA" id="ARBA00050189"/>
    </source>
</evidence>
<dbReference type="PANTHER" id="PTHR20905">
    <property type="entry name" value="N-ACETYLTRANSFERASE-RELATED"/>
    <property type="match status" value="1"/>
</dbReference>
<evidence type="ECO:0000256" key="12">
    <source>
        <dbReference type="ARBA" id="ARBA00052335"/>
    </source>
</evidence>
<evidence type="ECO:0000256" key="11">
    <source>
        <dbReference type="ARBA" id="ARBA00052178"/>
    </source>
</evidence>
<evidence type="ECO:0000313" key="14">
    <source>
        <dbReference type="EMBL" id="KAK5643354.1"/>
    </source>
</evidence>
<dbReference type="EC" id="2.3.1.87" evidence="5"/>
<dbReference type="EMBL" id="JAVRBK010000005">
    <property type="protein sequence ID" value="KAK5643354.1"/>
    <property type="molecule type" value="Genomic_DNA"/>
</dbReference>
<name>A0AAN7VHH8_9COLE</name>
<keyword evidence="2" id="KW-0012">Acyltransferase</keyword>
<evidence type="ECO:0000313" key="15">
    <source>
        <dbReference type="Proteomes" id="UP001329430"/>
    </source>
</evidence>
<evidence type="ECO:0000256" key="3">
    <source>
        <dbReference type="ARBA" id="ARBA00037926"/>
    </source>
</evidence>
<comment type="similarity">
    <text evidence="4">Belongs to the acetyltransferase family. AANAT subfamily.</text>
</comment>
<dbReference type="InterPro" id="IPR016181">
    <property type="entry name" value="Acyl_CoA_acyltransferase"/>
</dbReference>
<protein>
    <recommendedName>
        <fullName evidence="5">aralkylamine N-acetyltransferase</fullName>
        <ecNumber evidence="5">2.3.1.87</ecNumber>
    </recommendedName>
</protein>
<evidence type="ECO:0000256" key="13">
    <source>
        <dbReference type="ARBA" id="ARBA00052491"/>
    </source>
</evidence>
<comment type="catalytic activity">
    <reaction evidence="11">
        <text>serotonin + hexadecanoyl-CoA = N-hexadecanoyl-serotonin + CoA + H(+)</text>
        <dbReference type="Rhea" id="RHEA:51384"/>
        <dbReference type="ChEBI" id="CHEBI:15378"/>
        <dbReference type="ChEBI" id="CHEBI:57287"/>
        <dbReference type="ChEBI" id="CHEBI:57379"/>
        <dbReference type="ChEBI" id="CHEBI:134059"/>
        <dbReference type="ChEBI" id="CHEBI:350546"/>
    </reaction>
    <physiologicalReaction direction="left-to-right" evidence="11">
        <dbReference type="Rhea" id="RHEA:51385"/>
    </physiologicalReaction>
</comment>
<evidence type="ECO:0000256" key="9">
    <source>
        <dbReference type="ARBA" id="ARBA00051711"/>
    </source>
</evidence>
<comment type="catalytic activity">
    <reaction evidence="12">
        <text>dopamine + hexadecanoyl-CoA = N-hexadecanoyl-dopamine + CoA + H(+)</text>
        <dbReference type="Rhea" id="RHEA:51376"/>
        <dbReference type="ChEBI" id="CHEBI:15378"/>
        <dbReference type="ChEBI" id="CHEBI:57287"/>
        <dbReference type="ChEBI" id="CHEBI:57379"/>
        <dbReference type="ChEBI" id="CHEBI:59905"/>
        <dbReference type="ChEBI" id="CHEBI:134058"/>
    </reaction>
    <physiologicalReaction direction="left-to-right" evidence="12">
        <dbReference type="Rhea" id="RHEA:51377"/>
    </physiologicalReaction>
</comment>
<comment type="catalytic activity">
    <reaction evidence="7">
        <text>serotonin + octadecanoyl-CoA = N-octadecanoyl-serotonin + CoA + H(+)</text>
        <dbReference type="Rhea" id="RHEA:51400"/>
        <dbReference type="ChEBI" id="CHEBI:15378"/>
        <dbReference type="ChEBI" id="CHEBI:57287"/>
        <dbReference type="ChEBI" id="CHEBI:57394"/>
        <dbReference type="ChEBI" id="CHEBI:134065"/>
        <dbReference type="ChEBI" id="CHEBI:350546"/>
    </reaction>
    <physiologicalReaction direction="left-to-right" evidence="7">
        <dbReference type="Rhea" id="RHEA:51401"/>
    </physiologicalReaction>
</comment>
<proteinExistence type="inferred from homology"/>
<dbReference type="Proteomes" id="UP001329430">
    <property type="component" value="Chromosome 5"/>
</dbReference>
<dbReference type="GO" id="GO:0004059">
    <property type="term" value="F:aralkylamine N-acetyltransferase activity"/>
    <property type="evidence" value="ECO:0007669"/>
    <property type="project" value="UniProtKB-EC"/>
</dbReference>